<protein>
    <submittedName>
        <fullName evidence="1">Uncharacterized protein</fullName>
    </submittedName>
</protein>
<accession>A0A2P2QHJ7</accession>
<name>A0A2P2QHJ7_RHIMU</name>
<evidence type="ECO:0000313" key="1">
    <source>
        <dbReference type="EMBL" id="MBX66482.1"/>
    </source>
</evidence>
<organism evidence="1">
    <name type="scientific">Rhizophora mucronata</name>
    <name type="common">Asiatic mangrove</name>
    <dbReference type="NCBI Taxonomy" id="61149"/>
    <lineage>
        <taxon>Eukaryota</taxon>
        <taxon>Viridiplantae</taxon>
        <taxon>Streptophyta</taxon>
        <taxon>Embryophyta</taxon>
        <taxon>Tracheophyta</taxon>
        <taxon>Spermatophyta</taxon>
        <taxon>Magnoliopsida</taxon>
        <taxon>eudicotyledons</taxon>
        <taxon>Gunneridae</taxon>
        <taxon>Pentapetalae</taxon>
        <taxon>rosids</taxon>
        <taxon>fabids</taxon>
        <taxon>Malpighiales</taxon>
        <taxon>Rhizophoraceae</taxon>
        <taxon>Rhizophora</taxon>
    </lineage>
</organism>
<proteinExistence type="predicted"/>
<sequence length="29" mass="3237">MNFLFNACSFNPLKGIQPTASQEKVSNIH</sequence>
<reference evidence="1" key="1">
    <citation type="submission" date="2018-02" db="EMBL/GenBank/DDBJ databases">
        <title>Rhizophora mucronata_Transcriptome.</title>
        <authorList>
            <person name="Meera S.P."/>
            <person name="Sreeshan A."/>
            <person name="Augustine A."/>
        </authorList>
    </citation>
    <scope>NUCLEOTIDE SEQUENCE</scope>
    <source>
        <tissue evidence="1">Leaf</tissue>
    </source>
</reference>
<dbReference type="AlphaFoldDB" id="A0A2P2QHJ7"/>
<dbReference type="EMBL" id="GGEC01085998">
    <property type="protein sequence ID" value="MBX66482.1"/>
    <property type="molecule type" value="Transcribed_RNA"/>
</dbReference>